<feature type="compositionally biased region" description="Basic and acidic residues" evidence="1">
    <location>
        <begin position="107"/>
        <end position="120"/>
    </location>
</feature>
<comment type="caution">
    <text evidence="3">The sequence shown here is derived from an EMBL/GenBank/DDBJ whole genome shotgun (WGS) entry which is preliminary data.</text>
</comment>
<dbReference type="Pfam" id="PF14214">
    <property type="entry name" value="Helitron_like_N"/>
    <property type="match status" value="1"/>
</dbReference>
<dbReference type="PANTHER" id="PTHR45786">
    <property type="entry name" value="DNA BINDING PROTEIN-LIKE"/>
    <property type="match status" value="1"/>
</dbReference>
<feature type="domain" description="Helitron helicase-like" evidence="2">
    <location>
        <begin position="571"/>
        <end position="730"/>
    </location>
</feature>
<evidence type="ECO:0000313" key="3">
    <source>
        <dbReference type="EMBL" id="CAA7031794.1"/>
    </source>
</evidence>
<feature type="region of interest" description="Disordered" evidence="1">
    <location>
        <begin position="1"/>
        <end position="20"/>
    </location>
</feature>
<evidence type="ECO:0000259" key="2">
    <source>
        <dbReference type="Pfam" id="PF14214"/>
    </source>
</evidence>
<feature type="compositionally biased region" description="Basic and acidic residues" evidence="1">
    <location>
        <begin position="1"/>
        <end position="15"/>
    </location>
</feature>
<dbReference type="InterPro" id="IPR025476">
    <property type="entry name" value="Helitron_helicase-like"/>
</dbReference>
<protein>
    <recommendedName>
        <fullName evidence="2">Helitron helicase-like domain-containing protein</fullName>
    </recommendedName>
</protein>
<name>A0A6D2J372_9BRAS</name>
<reference evidence="3" key="1">
    <citation type="submission" date="2020-01" db="EMBL/GenBank/DDBJ databases">
        <authorList>
            <person name="Mishra B."/>
        </authorList>
    </citation>
    <scope>NUCLEOTIDE SEQUENCE [LARGE SCALE GENOMIC DNA]</scope>
</reference>
<accession>A0A6D2J372</accession>
<dbReference type="EMBL" id="CACVBM020001111">
    <property type="protein sequence ID" value="CAA7031794.1"/>
    <property type="molecule type" value="Genomic_DNA"/>
</dbReference>
<dbReference type="PANTHER" id="PTHR45786:SF66">
    <property type="entry name" value="HOOK MOTIF PROTEIN, PUTATIVE-RELATED"/>
    <property type="match status" value="1"/>
</dbReference>
<gene>
    <name evidence="3" type="ORF">MERR_LOCUS19029</name>
</gene>
<dbReference type="AlphaFoldDB" id="A0A6D2J372"/>
<keyword evidence="4" id="KW-1185">Reference proteome</keyword>
<feature type="region of interest" description="Disordered" evidence="1">
    <location>
        <begin position="85"/>
        <end position="126"/>
    </location>
</feature>
<feature type="region of interest" description="Disordered" evidence="1">
    <location>
        <begin position="52"/>
        <end position="71"/>
    </location>
</feature>
<sequence length="730" mass="83770">MEGTIKEQIIRKPGRESSSPSCISLDTVFTRILGHLGDRSLSRSQLQCDPIPTNGNQYETPKGQALCSPKSSASVKRKIQESWSSMHQQESPLIPRSLDYTPTPTRIRKETEKGPKTRDPGKKRRTDKIANGVDNVLQDITNLNYTTLSSSIVNGVPMETRIHDIFVEEENTNQQDVSYPVEEYDEGDIRHILECSSGESTDDEHNPNFITSNEPVHHHRPNGPLTVENDNLEAVSTITNSRRKSVGRNTRSNLPIYKKRKKANTEEKDKIVYNDEGDMTYKCQYCNAKFWYGERLNRKRRTKNPTFSLCCSQGQVKLPPLKEPPEAIKKLIYGSDPLSRHFQKNMRPYNMSFSLTSLGGKVDRSVKKGKGPQMFQLHGENYHLIGSMVPEPGQDPKFYQMYIVDMENELENRLTFLSKAKNAGATTKQNKLRTEIIASITNALDEVNPYIKSFRTARERFSMNPDERFHMRIVSDRKSDGRVYNTPTSSEVAAIIPGDFNMQMEKNRDIILHERSSGKLKRISEIHPSYIPMKYPIPFAHGEDGFRLGIKKADSEASKKTKKENISMRQFHAYRLMQRDNESNHLLHCRRLFQQYLVDIYTMIESNRLSYLKMNQTSLRSDSYDSIKQSEDKGVVDMDEVGNKFYLPATFTGGPRYMRELYFDAMAICRHFGFPDLFITFTCNPKWPELTRELEGTSLGPTDRPELIARIYEAKLTSLMSDLIDNKLLG</sequence>
<proteinExistence type="predicted"/>
<organism evidence="3 4">
    <name type="scientific">Microthlaspi erraticum</name>
    <dbReference type="NCBI Taxonomy" id="1685480"/>
    <lineage>
        <taxon>Eukaryota</taxon>
        <taxon>Viridiplantae</taxon>
        <taxon>Streptophyta</taxon>
        <taxon>Embryophyta</taxon>
        <taxon>Tracheophyta</taxon>
        <taxon>Spermatophyta</taxon>
        <taxon>Magnoliopsida</taxon>
        <taxon>eudicotyledons</taxon>
        <taxon>Gunneridae</taxon>
        <taxon>Pentapetalae</taxon>
        <taxon>rosids</taxon>
        <taxon>malvids</taxon>
        <taxon>Brassicales</taxon>
        <taxon>Brassicaceae</taxon>
        <taxon>Coluteocarpeae</taxon>
        <taxon>Microthlaspi</taxon>
    </lineage>
</organism>
<evidence type="ECO:0000256" key="1">
    <source>
        <dbReference type="SAM" id="MobiDB-lite"/>
    </source>
</evidence>
<evidence type="ECO:0000313" key="4">
    <source>
        <dbReference type="Proteomes" id="UP000467841"/>
    </source>
</evidence>
<dbReference type="OrthoDB" id="1928976at2759"/>
<dbReference type="Proteomes" id="UP000467841">
    <property type="component" value="Unassembled WGS sequence"/>
</dbReference>